<dbReference type="GO" id="GO:0005737">
    <property type="term" value="C:cytoplasm"/>
    <property type="evidence" value="ECO:0007669"/>
    <property type="project" value="TreeGrafter"/>
</dbReference>
<dbReference type="AlphaFoldDB" id="A0A0A9Z0E3"/>
<feature type="transmembrane region" description="Helical" evidence="5">
    <location>
        <begin position="144"/>
        <end position="162"/>
    </location>
</feature>
<evidence type="ECO:0000256" key="5">
    <source>
        <dbReference type="SAM" id="Phobius"/>
    </source>
</evidence>
<gene>
    <name evidence="7" type="primary">slc38a10</name>
    <name evidence="7" type="ORF">CM83_7397</name>
</gene>
<reference evidence="7" key="1">
    <citation type="journal article" date="2014" name="PLoS ONE">
        <title>Transcriptome-Based Identification of ABC Transporters in the Western Tarnished Plant Bug Lygus hesperus.</title>
        <authorList>
            <person name="Hull J.J."/>
            <person name="Chaney K."/>
            <person name="Geib S.M."/>
            <person name="Fabrick J.A."/>
            <person name="Brent C.S."/>
            <person name="Walsh D."/>
            <person name="Lavine L.C."/>
        </authorList>
    </citation>
    <scope>NUCLEOTIDE SEQUENCE</scope>
</reference>
<name>A0A0A9Z0E3_LYGHE</name>
<dbReference type="GO" id="GO:0016020">
    <property type="term" value="C:membrane"/>
    <property type="evidence" value="ECO:0007669"/>
    <property type="project" value="UniProtKB-SubCell"/>
</dbReference>
<feature type="transmembrane region" description="Helical" evidence="5">
    <location>
        <begin position="29"/>
        <end position="50"/>
    </location>
</feature>
<dbReference type="GO" id="GO:0015179">
    <property type="term" value="F:L-amino acid transmembrane transporter activity"/>
    <property type="evidence" value="ECO:0007669"/>
    <property type="project" value="TreeGrafter"/>
</dbReference>
<evidence type="ECO:0000256" key="1">
    <source>
        <dbReference type="ARBA" id="ARBA00004141"/>
    </source>
</evidence>
<evidence type="ECO:0000259" key="6">
    <source>
        <dbReference type="Pfam" id="PF01490"/>
    </source>
</evidence>
<feature type="transmembrane region" description="Helical" evidence="5">
    <location>
        <begin position="70"/>
        <end position="92"/>
    </location>
</feature>
<evidence type="ECO:0000256" key="3">
    <source>
        <dbReference type="ARBA" id="ARBA00022989"/>
    </source>
</evidence>
<keyword evidence="4 5" id="KW-0472">Membrane</keyword>
<evidence type="ECO:0000256" key="2">
    <source>
        <dbReference type="ARBA" id="ARBA00022692"/>
    </source>
</evidence>
<keyword evidence="2 5" id="KW-0812">Transmembrane</keyword>
<organism evidence="7">
    <name type="scientific">Lygus hesperus</name>
    <name type="common">Western plant bug</name>
    <dbReference type="NCBI Taxonomy" id="30085"/>
    <lineage>
        <taxon>Eukaryota</taxon>
        <taxon>Metazoa</taxon>
        <taxon>Ecdysozoa</taxon>
        <taxon>Arthropoda</taxon>
        <taxon>Hexapoda</taxon>
        <taxon>Insecta</taxon>
        <taxon>Pterygota</taxon>
        <taxon>Neoptera</taxon>
        <taxon>Paraneoptera</taxon>
        <taxon>Hemiptera</taxon>
        <taxon>Heteroptera</taxon>
        <taxon>Panheteroptera</taxon>
        <taxon>Cimicomorpha</taxon>
        <taxon>Miridae</taxon>
        <taxon>Mirini</taxon>
        <taxon>Lygus</taxon>
    </lineage>
</organism>
<dbReference type="PANTHER" id="PTHR22950:SF649">
    <property type="entry name" value="ACID TRANSPORTER, PUTATIVE-RELATED"/>
    <property type="match status" value="1"/>
</dbReference>
<dbReference type="Pfam" id="PF01490">
    <property type="entry name" value="Aa_trans"/>
    <property type="match status" value="1"/>
</dbReference>
<proteinExistence type="predicted"/>
<keyword evidence="3 5" id="KW-1133">Transmembrane helix</keyword>
<sequence length="207" mass="22363">MMFSFDCQALVFQIYNNLAVMTRLTMVKVSTLSVVVTGCIYTTVGIYGYMSHTPNVHGNILTNYNPLKDHLFAFAESFYSATIVIAYVLVLFPCRDAVFILLCGFNSATHELSHKAISTKDNLIVSVSLAVVSLLLALNVSSIVFIIAILGAACSSTVCYTYPGFFRLALHARGIARGSTIDIVVALLMILFGLSGCVIGTVIALKL</sequence>
<dbReference type="InterPro" id="IPR013057">
    <property type="entry name" value="AA_transpt_TM"/>
</dbReference>
<dbReference type="EMBL" id="GBHO01004882">
    <property type="protein sequence ID" value="JAG38722.1"/>
    <property type="molecule type" value="Transcribed_RNA"/>
</dbReference>
<feature type="transmembrane region" description="Helical" evidence="5">
    <location>
        <begin position="122"/>
        <end position="138"/>
    </location>
</feature>
<accession>A0A0A9Z0E3</accession>
<reference evidence="7" key="2">
    <citation type="submission" date="2014-07" db="EMBL/GenBank/DDBJ databases">
        <authorList>
            <person name="Hull J."/>
        </authorList>
    </citation>
    <scope>NUCLEOTIDE SEQUENCE</scope>
</reference>
<evidence type="ECO:0000256" key="4">
    <source>
        <dbReference type="ARBA" id="ARBA00023136"/>
    </source>
</evidence>
<evidence type="ECO:0000313" key="7">
    <source>
        <dbReference type="EMBL" id="JAG38722.1"/>
    </source>
</evidence>
<feature type="transmembrane region" description="Helical" evidence="5">
    <location>
        <begin position="183"/>
        <end position="205"/>
    </location>
</feature>
<dbReference type="PANTHER" id="PTHR22950">
    <property type="entry name" value="AMINO ACID TRANSPORTER"/>
    <property type="match status" value="1"/>
</dbReference>
<protein>
    <submittedName>
        <fullName evidence="7">Putative sodium-coupled neutral amino acid transporter 10</fullName>
    </submittedName>
</protein>
<feature type="domain" description="Amino acid transporter transmembrane" evidence="6">
    <location>
        <begin position="1"/>
        <end position="203"/>
    </location>
</feature>
<comment type="subcellular location">
    <subcellularLocation>
        <location evidence="1">Membrane</location>
        <topology evidence="1">Multi-pass membrane protein</topology>
    </subcellularLocation>
</comment>